<evidence type="ECO:0000256" key="7">
    <source>
        <dbReference type="ARBA" id="ARBA00023136"/>
    </source>
</evidence>
<keyword evidence="7 8" id="KW-0472">Membrane</keyword>
<comment type="caution">
    <text evidence="9">The sequence shown here is derived from an EMBL/GenBank/DDBJ whole genome shotgun (WGS) entry which is preliminary data.</text>
</comment>
<dbReference type="Gene3D" id="1.20.1530.20">
    <property type="match status" value="1"/>
</dbReference>
<evidence type="ECO:0000313" key="10">
    <source>
        <dbReference type="Proteomes" id="UP000623795"/>
    </source>
</evidence>
<sequence>MEVVLGIILPVFGTLGLGYVAARLGLFDEAANRGLSVFVFNFALPLMLFRAIAQTDLPEALPWGYLLSYFIGAFSVFGLSMLASRLLFARNLAEQGVLGLGASFSNTAMLGIPLVVTAFGPSAALPLFMLIAVHSLVMLPPTTALIETARGGNQSPARLVLGLVRSIAATPIIWGLSIGLTLATLGVSLPGPVDAVAKSLGSAAAPCALFALGASLTRYQAGGNLREPLMLVLLKTIVHPALVWLLATRVFEVPDLWATVAVTLAALPTGVTPYLFAQRYQAGLATSASAVFLSTMLSAVTLSALLLALRT</sequence>
<dbReference type="PANTHER" id="PTHR36838">
    <property type="entry name" value="AUXIN EFFLUX CARRIER FAMILY PROTEIN"/>
    <property type="match status" value="1"/>
</dbReference>
<dbReference type="Pfam" id="PF03547">
    <property type="entry name" value="Mem_trans"/>
    <property type="match status" value="1"/>
</dbReference>
<feature type="transmembrane region" description="Helical" evidence="8">
    <location>
        <begin position="256"/>
        <end position="276"/>
    </location>
</feature>
<evidence type="ECO:0000256" key="8">
    <source>
        <dbReference type="SAM" id="Phobius"/>
    </source>
</evidence>
<evidence type="ECO:0000256" key="5">
    <source>
        <dbReference type="ARBA" id="ARBA00022692"/>
    </source>
</evidence>
<organism evidence="9 10">
    <name type="scientific">Aromatoleum toluvorans</name>
    <dbReference type="NCBI Taxonomy" id="92002"/>
    <lineage>
        <taxon>Bacteria</taxon>
        <taxon>Pseudomonadati</taxon>
        <taxon>Pseudomonadota</taxon>
        <taxon>Betaproteobacteria</taxon>
        <taxon>Rhodocyclales</taxon>
        <taxon>Rhodocyclaceae</taxon>
        <taxon>Aromatoleum</taxon>
    </lineage>
</organism>
<keyword evidence="3" id="KW-0813">Transport</keyword>
<proteinExistence type="inferred from homology"/>
<dbReference type="PANTHER" id="PTHR36838:SF3">
    <property type="entry name" value="TRANSPORTER AUXIN EFFLUX CARRIER EC FAMILY"/>
    <property type="match status" value="1"/>
</dbReference>
<feature type="transmembrane region" description="Helical" evidence="8">
    <location>
        <begin position="288"/>
        <end position="309"/>
    </location>
</feature>
<feature type="transmembrane region" description="Helical" evidence="8">
    <location>
        <begin position="6"/>
        <end position="22"/>
    </location>
</feature>
<dbReference type="InterPro" id="IPR038770">
    <property type="entry name" value="Na+/solute_symporter_sf"/>
</dbReference>
<keyword evidence="10" id="KW-1185">Reference proteome</keyword>
<keyword evidence="4" id="KW-1003">Cell membrane</keyword>
<reference evidence="9 10" key="1">
    <citation type="submission" date="2019-12" db="EMBL/GenBank/DDBJ databases">
        <title>Comparative genomics gives insights into the taxonomy of the Azoarcus-Aromatoleum group and reveals separate origins of nif in the plant-associated Azoarcus and non-plant-associated Aromatoleum sub-groups.</title>
        <authorList>
            <person name="Lafos M."/>
            <person name="Maluk M."/>
            <person name="Batista M."/>
            <person name="Junghare M."/>
            <person name="Carmona M."/>
            <person name="Faoro H."/>
            <person name="Cruz L.M."/>
            <person name="Battistoni F."/>
            <person name="De Souza E."/>
            <person name="Pedrosa F."/>
            <person name="Chen W.-M."/>
            <person name="Poole P.S."/>
            <person name="Dixon R.A."/>
            <person name="James E.K."/>
        </authorList>
    </citation>
    <scope>NUCLEOTIDE SEQUENCE [LARGE SCALE GENOMIC DNA]</scope>
    <source>
        <strain evidence="9 10">Td21</strain>
    </source>
</reference>
<evidence type="ECO:0000256" key="1">
    <source>
        <dbReference type="ARBA" id="ARBA00004651"/>
    </source>
</evidence>
<evidence type="ECO:0000256" key="6">
    <source>
        <dbReference type="ARBA" id="ARBA00022989"/>
    </source>
</evidence>
<evidence type="ECO:0000256" key="3">
    <source>
        <dbReference type="ARBA" id="ARBA00022448"/>
    </source>
</evidence>
<comment type="similarity">
    <text evidence="2">Belongs to the auxin efflux carrier (TC 2.A.69) family.</text>
</comment>
<comment type="subcellular location">
    <subcellularLocation>
        <location evidence="1">Cell membrane</location>
        <topology evidence="1">Multi-pass membrane protein</topology>
    </subcellularLocation>
</comment>
<feature type="transmembrane region" description="Helical" evidence="8">
    <location>
        <begin position="65"/>
        <end position="88"/>
    </location>
</feature>
<feature type="transmembrane region" description="Helical" evidence="8">
    <location>
        <begin position="97"/>
        <end position="119"/>
    </location>
</feature>
<evidence type="ECO:0000256" key="4">
    <source>
        <dbReference type="ARBA" id="ARBA00022475"/>
    </source>
</evidence>
<keyword evidence="5 8" id="KW-0812">Transmembrane</keyword>
<evidence type="ECO:0000313" key="9">
    <source>
        <dbReference type="EMBL" id="NMG44604.1"/>
    </source>
</evidence>
<feature type="transmembrane region" description="Helical" evidence="8">
    <location>
        <begin position="195"/>
        <end position="217"/>
    </location>
</feature>
<gene>
    <name evidence="9" type="ORF">GPA22_12795</name>
</gene>
<feature type="transmembrane region" description="Helical" evidence="8">
    <location>
        <begin position="34"/>
        <end position="53"/>
    </location>
</feature>
<evidence type="ECO:0000256" key="2">
    <source>
        <dbReference type="ARBA" id="ARBA00010145"/>
    </source>
</evidence>
<feature type="transmembrane region" description="Helical" evidence="8">
    <location>
        <begin position="167"/>
        <end position="189"/>
    </location>
</feature>
<protein>
    <submittedName>
        <fullName evidence="9">AEC family transporter</fullName>
    </submittedName>
</protein>
<keyword evidence="6 8" id="KW-1133">Transmembrane helix</keyword>
<dbReference type="InterPro" id="IPR004776">
    <property type="entry name" value="Mem_transp_PIN-like"/>
</dbReference>
<dbReference type="Proteomes" id="UP000623795">
    <property type="component" value="Unassembled WGS sequence"/>
</dbReference>
<name>A0ABX1Q263_9RHOO</name>
<dbReference type="EMBL" id="WTVN01000018">
    <property type="protein sequence ID" value="NMG44604.1"/>
    <property type="molecule type" value="Genomic_DNA"/>
</dbReference>
<feature type="transmembrane region" description="Helical" evidence="8">
    <location>
        <begin position="125"/>
        <end position="146"/>
    </location>
</feature>
<feature type="transmembrane region" description="Helical" evidence="8">
    <location>
        <begin position="229"/>
        <end position="250"/>
    </location>
</feature>
<accession>A0ABX1Q263</accession>